<organism evidence="1">
    <name type="scientific">Cacopsylla melanoneura</name>
    <dbReference type="NCBI Taxonomy" id="428564"/>
    <lineage>
        <taxon>Eukaryota</taxon>
        <taxon>Metazoa</taxon>
        <taxon>Ecdysozoa</taxon>
        <taxon>Arthropoda</taxon>
        <taxon>Hexapoda</taxon>
        <taxon>Insecta</taxon>
        <taxon>Pterygota</taxon>
        <taxon>Neoptera</taxon>
        <taxon>Paraneoptera</taxon>
        <taxon>Hemiptera</taxon>
        <taxon>Sternorrhyncha</taxon>
        <taxon>Psylloidea</taxon>
        <taxon>Psyllidae</taxon>
        <taxon>Psyllinae</taxon>
        <taxon>Cacopsylla</taxon>
    </lineage>
</organism>
<name>A0A8D9DT71_9HEMI</name>
<evidence type="ECO:0000313" key="1">
    <source>
        <dbReference type="EMBL" id="CAG6726690.1"/>
    </source>
</evidence>
<reference evidence="1" key="1">
    <citation type="submission" date="2021-05" db="EMBL/GenBank/DDBJ databases">
        <authorList>
            <person name="Alioto T."/>
            <person name="Alioto T."/>
            <person name="Gomez Garrido J."/>
        </authorList>
    </citation>
    <scope>NUCLEOTIDE SEQUENCE</scope>
</reference>
<protein>
    <submittedName>
        <fullName evidence="1">Uncharacterized protein</fullName>
    </submittedName>
</protein>
<sequence>MQMSNRRNTTIGTVQKFSSKVPKNKLKPHFFIGTAQNFLTDLFQIQLDLRKTQYNWFCSTKHFSKKRKEIHAQIETGKDRENYIKKRRGRRRKRTKAFLSI</sequence>
<dbReference type="EMBL" id="HBUF01372133">
    <property type="protein sequence ID" value="CAG6726690.1"/>
    <property type="molecule type" value="Transcribed_RNA"/>
</dbReference>
<dbReference type="AlphaFoldDB" id="A0A8D9DT71"/>
<proteinExistence type="predicted"/>
<accession>A0A8D9DT71</accession>